<proteinExistence type="predicted"/>
<protein>
    <recommendedName>
        <fullName evidence="3">VIR protein</fullName>
    </recommendedName>
</protein>
<dbReference type="EMBL" id="KQ234557">
    <property type="protein sequence ID" value="KMZ76946.1"/>
    <property type="molecule type" value="Genomic_DNA"/>
</dbReference>
<dbReference type="AlphaFoldDB" id="A0A0J9S2F1"/>
<dbReference type="Proteomes" id="UP000053562">
    <property type="component" value="Unassembled WGS sequence"/>
</dbReference>
<sequence length="319" mass="37283">MIIKNLVSSIFLMHYIIIFKNNFLYEFFEDIENYIKISKSAENTDALSIVPSGCNSFMQTYGHYFNVQDRAKEICKEFIKLYNSLTDLNCNSNSDPNYKKCRNFLNFWVNFKLIGSMKNEDRSVSTVYDLLEGQTTDRDFSTNLVCIHDINKNDFNKMNILYKLYKIYTDINSILENEGDMVKRTLLSYSSACCTDYLVANYLCNGENNEFCTQLENFKTKYDLLYNTEIEKKPEYKNYFKKLSECDNNTMLTALIGTTVGLVPLLFTPLRQLINSKNGKFTQEHRNNDDEIRNIMLMDQGSEHISSQQGTYNIKYHSV</sequence>
<evidence type="ECO:0000313" key="2">
    <source>
        <dbReference type="Proteomes" id="UP000053562"/>
    </source>
</evidence>
<dbReference type="OrthoDB" id="10333910at2759"/>
<evidence type="ECO:0000313" key="1">
    <source>
        <dbReference type="EMBL" id="KMZ76946.1"/>
    </source>
</evidence>
<accession>A0A0J9S2F1</accession>
<gene>
    <name evidence="1" type="ORF">PVIIG_06176</name>
</gene>
<name>A0A0J9S2F1_PLAVI</name>
<reference evidence="1 2" key="1">
    <citation type="submission" date="2011-08" db="EMBL/GenBank/DDBJ databases">
        <title>The Genome Sequence of Plasmodium vivax India VII.</title>
        <authorList>
            <consortium name="The Broad Institute Genome Sequencing Platform"/>
            <consortium name="The Broad Institute Genome Sequencing Center for Infectious Disease"/>
            <person name="Neafsey D."/>
            <person name="Carlton J."/>
            <person name="Barnwell J."/>
            <person name="Collins W."/>
            <person name="Escalante A."/>
            <person name="Mullikin J."/>
            <person name="Saul A."/>
            <person name="Guigo R."/>
            <person name="Camara F."/>
            <person name="Young S.K."/>
            <person name="Zeng Q."/>
            <person name="Gargeya S."/>
            <person name="Fitzgerald M."/>
            <person name="Haas B."/>
            <person name="Abouelleil A."/>
            <person name="Alvarado L."/>
            <person name="Arachchi H.M."/>
            <person name="Berlin A."/>
            <person name="Brown A."/>
            <person name="Chapman S.B."/>
            <person name="Chen Z."/>
            <person name="Dunbar C."/>
            <person name="Freedman E."/>
            <person name="Gearin G."/>
            <person name="Gellesch M."/>
            <person name="Goldberg J."/>
            <person name="Griggs A."/>
            <person name="Gujja S."/>
            <person name="Heiman D."/>
            <person name="Howarth C."/>
            <person name="Larson L."/>
            <person name="Lui A."/>
            <person name="MacDonald P.J.P."/>
            <person name="Montmayeur A."/>
            <person name="Murphy C."/>
            <person name="Neiman D."/>
            <person name="Pearson M."/>
            <person name="Priest M."/>
            <person name="Roberts A."/>
            <person name="Saif S."/>
            <person name="Shea T."/>
            <person name="Shenoy N."/>
            <person name="Sisk P."/>
            <person name="Stolte C."/>
            <person name="Sykes S."/>
            <person name="Wortman J."/>
            <person name="Nusbaum C."/>
            <person name="Birren B."/>
        </authorList>
    </citation>
    <scope>NUCLEOTIDE SEQUENCE [LARGE SCALE GENOMIC DNA]</scope>
    <source>
        <strain evidence="1 2">India VII</strain>
    </source>
</reference>
<organism evidence="1 2">
    <name type="scientific">Plasmodium vivax India VII</name>
    <dbReference type="NCBI Taxonomy" id="1077284"/>
    <lineage>
        <taxon>Eukaryota</taxon>
        <taxon>Sar</taxon>
        <taxon>Alveolata</taxon>
        <taxon>Apicomplexa</taxon>
        <taxon>Aconoidasida</taxon>
        <taxon>Haemosporida</taxon>
        <taxon>Plasmodiidae</taxon>
        <taxon>Plasmodium</taxon>
        <taxon>Plasmodium (Plasmodium)</taxon>
    </lineage>
</organism>
<evidence type="ECO:0008006" key="3">
    <source>
        <dbReference type="Google" id="ProtNLM"/>
    </source>
</evidence>